<name>A0A0E4GCX4_9FIRM</name>
<reference evidence="1 2" key="1">
    <citation type="submission" date="2015-03" db="EMBL/GenBank/DDBJ databases">
        <authorList>
            <person name="Murphy D."/>
        </authorList>
    </citation>
    <scope>NUCLEOTIDE SEQUENCE [LARGE SCALE GENOMIC DNA]</scope>
    <source>
        <strain evidence="1 2">OL-4</strain>
    </source>
</reference>
<dbReference type="EMBL" id="CGIH01000052">
    <property type="protein sequence ID" value="CFY09883.1"/>
    <property type="molecule type" value="Genomic_DNA"/>
</dbReference>
<proteinExistence type="predicted"/>
<dbReference type="Proteomes" id="UP000045545">
    <property type="component" value="Unassembled WGS sequence"/>
</dbReference>
<evidence type="ECO:0000313" key="1">
    <source>
        <dbReference type="EMBL" id="CFY09883.1"/>
    </source>
</evidence>
<dbReference type="STRING" id="690567.2733"/>
<accession>A0A0E4GCX4</accession>
<gene>
    <name evidence="1" type="ORF">2733</name>
</gene>
<keyword evidence="2" id="KW-1185">Reference proteome</keyword>
<organism evidence="1 2">
    <name type="scientific">Syntrophomonas zehnderi OL-4</name>
    <dbReference type="NCBI Taxonomy" id="690567"/>
    <lineage>
        <taxon>Bacteria</taxon>
        <taxon>Bacillati</taxon>
        <taxon>Bacillota</taxon>
        <taxon>Clostridia</taxon>
        <taxon>Eubacteriales</taxon>
        <taxon>Syntrophomonadaceae</taxon>
        <taxon>Syntrophomonas</taxon>
    </lineage>
</organism>
<sequence length="321" mass="36995">MNVNGKHNSAIKPPGEYLQIIGTRYVNLKDDSEGDEIIFYLYSIADHKIIETHNLGQVALYPAAAMDDKNQKIYYSGSNNKLFDNLFVYDIKSGKSEQITNDKMLFNDLLFVKEKLLGTIAPQGKTVLQPAIIDPVHHDIRYYNQSDDDTWFHSFSYSPMTNKLLCLTCSDKEMRSPKVREETFIRPKKILLMNPDFSEANVIYETDAFEIRQTRQIDKDHILMITNDSMISSGNRRIQILTISSGKLAPFYVEGLLESQSIHPGYDEEHLYILGRNSHNQFSLYDYNIKTKKLDDLLAGYSFPEGHKTIVDFTLFVYETQ</sequence>
<protein>
    <submittedName>
        <fullName evidence="1">Six-bladed beta-propeller, TolB-like</fullName>
    </submittedName>
</protein>
<evidence type="ECO:0000313" key="2">
    <source>
        <dbReference type="Proteomes" id="UP000045545"/>
    </source>
</evidence>
<dbReference type="SUPFAM" id="SSF82171">
    <property type="entry name" value="DPP6 N-terminal domain-like"/>
    <property type="match status" value="1"/>
</dbReference>
<dbReference type="AlphaFoldDB" id="A0A0E4GCX4"/>